<dbReference type="AlphaFoldDB" id="A0A9W6L647"/>
<dbReference type="Proteomes" id="UP001143463">
    <property type="component" value="Unassembled WGS sequence"/>
</dbReference>
<evidence type="ECO:0000256" key="2">
    <source>
        <dbReference type="ARBA" id="ARBA00022801"/>
    </source>
</evidence>
<evidence type="ECO:0000313" key="5">
    <source>
        <dbReference type="Proteomes" id="UP001143463"/>
    </source>
</evidence>
<dbReference type="PROSITE" id="PS00893">
    <property type="entry name" value="NUDIX_BOX"/>
    <property type="match status" value="1"/>
</dbReference>
<keyword evidence="5" id="KW-1185">Reference proteome</keyword>
<sequence length="160" mass="17622">MRRPTVGAVSPRYQLVPAAYVVLRREPNEILLQLRQNTGFRDGFWATAAAGHVEKGESVLEAAVREAREELGVEIAPADLRPVTAMHRTEATGDPIDERVDFFFTCHRWAGTPRLVESAKAADLAWFPLDALPDPVVPHERAVFEALRGDGPAAITTHGF</sequence>
<dbReference type="SUPFAM" id="SSF55811">
    <property type="entry name" value="Nudix"/>
    <property type="match status" value="1"/>
</dbReference>
<dbReference type="Pfam" id="PF00293">
    <property type="entry name" value="NUDIX"/>
    <property type="match status" value="1"/>
</dbReference>
<dbReference type="PANTHER" id="PTHR43046:SF16">
    <property type="entry name" value="ADP-RIBOSE PYROPHOSPHATASE YJHB-RELATED"/>
    <property type="match status" value="1"/>
</dbReference>
<name>A0A9W6L647_9PSEU</name>
<dbReference type="InterPro" id="IPR000086">
    <property type="entry name" value="NUDIX_hydrolase_dom"/>
</dbReference>
<evidence type="ECO:0000259" key="3">
    <source>
        <dbReference type="PROSITE" id="PS51462"/>
    </source>
</evidence>
<protein>
    <recommendedName>
        <fullName evidence="3">Nudix hydrolase domain-containing protein</fullName>
    </recommendedName>
</protein>
<dbReference type="PANTHER" id="PTHR43046">
    <property type="entry name" value="GDP-MANNOSE MANNOSYL HYDROLASE"/>
    <property type="match status" value="1"/>
</dbReference>
<gene>
    <name evidence="4" type="ORF">GCM10017577_51030</name>
</gene>
<comment type="caution">
    <text evidence="4">The sequence shown here is derived from an EMBL/GenBank/DDBJ whole genome shotgun (WGS) entry which is preliminary data.</text>
</comment>
<proteinExistence type="predicted"/>
<reference evidence="4" key="1">
    <citation type="journal article" date="2014" name="Int. J. Syst. Evol. Microbiol.">
        <title>Complete genome sequence of Corynebacterium casei LMG S-19264T (=DSM 44701T), isolated from a smear-ripened cheese.</title>
        <authorList>
            <consortium name="US DOE Joint Genome Institute (JGI-PGF)"/>
            <person name="Walter F."/>
            <person name="Albersmeier A."/>
            <person name="Kalinowski J."/>
            <person name="Ruckert C."/>
        </authorList>
    </citation>
    <scope>NUCLEOTIDE SEQUENCE</scope>
    <source>
        <strain evidence="4">VKM Ac-1069</strain>
    </source>
</reference>
<organism evidence="4 5">
    <name type="scientific">Pseudonocardia halophobica</name>
    <dbReference type="NCBI Taxonomy" id="29401"/>
    <lineage>
        <taxon>Bacteria</taxon>
        <taxon>Bacillati</taxon>
        <taxon>Actinomycetota</taxon>
        <taxon>Actinomycetes</taxon>
        <taxon>Pseudonocardiales</taxon>
        <taxon>Pseudonocardiaceae</taxon>
        <taxon>Pseudonocardia</taxon>
    </lineage>
</organism>
<evidence type="ECO:0000313" key="4">
    <source>
        <dbReference type="EMBL" id="GLL13958.1"/>
    </source>
</evidence>
<accession>A0A9W6L647</accession>
<keyword evidence="2" id="KW-0378">Hydrolase</keyword>
<dbReference type="Gene3D" id="3.90.79.10">
    <property type="entry name" value="Nucleoside Triphosphate Pyrophosphohydrolase"/>
    <property type="match status" value="1"/>
</dbReference>
<feature type="domain" description="Nudix hydrolase" evidence="3">
    <location>
        <begin position="14"/>
        <end position="149"/>
    </location>
</feature>
<dbReference type="InterPro" id="IPR020084">
    <property type="entry name" value="NUDIX_hydrolase_CS"/>
</dbReference>
<reference evidence="4" key="2">
    <citation type="submission" date="2023-01" db="EMBL/GenBank/DDBJ databases">
        <authorList>
            <person name="Sun Q."/>
            <person name="Evtushenko L."/>
        </authorList>
    </citation>
    <scope>NUCLEOTIDE SEQUENCE</scope>
    <source>
        <strain evidence="4">VKM Ac-1069</strain>
    </source>
</reference>
<dbReference type="CDD" id="cd04683">
    <property type="entry name" value="NUDIX_Hydrolase"/>
    <property type="match status" value="1"/>
</dbReference>
<dbReference type="PROSITE" id="PS51462">
    <property type="entry name" value="NUDIX"/>
    <property type="match status" value="1"/>
</dbReference>
<dbReference type="EMBL" id="BSFQ01000027">
    <property type="protein sequence ID" value="GLL13958.1"/>
    <property type="molecule type" value="Genomic_DNA"/>
</dbReference>
<evidence type="ECO:0000256" key="1">
    <source>
        <dbReference type="ARBA" id="ARBA00001946"/>
    </source>
</evidence>
<dbReference type="GO" id="GO:0016787">
    <property type="term" value="F:hydrolase activity"/>
    <property type="evidence" value="ECO:0007669"/>
    <property type="project" value="UniProtKB-KW"/>
</dbReference>
<comment type="cofactor">
    <cofactor evidence="1">
        <name>Mg(2+)</name>
        <dbReference type="ChEBI" id="CHEBI:18420"/>
    </cofactor>
</comment>
<dbReference type="InterPro" id="IPR015797">
    <property type="entry name" value="NUDIX_hydrolase-like_dom_sf"/>
</dbReference>